<dbReference type="AlphaFoldDB" id="A0A6B3LEE4"/>
<comment type="cofactor">
    <cofactor evidence="1">
        <name>NAD(+)</name>
        <dbReference type="ChEBI" id="CHEBI:57540"/>
    </cofactor>
</comment>
<dbReference type="SUPFAM" id="SSF56796">
    <property type="entry name" value="Dehydroquinate synthase-like"/>
    <property type="match status" value="1"/>
</dbReference>
<dbReference type="InterPro" id="IPR056179">
    <property type="entry name" value="DHQS_C"/>
</dbReference>
<dbReference type="GO" id="GO:0008652">
    <property type="term" value="P:amino acid biosynthetic process"/>
    <property type="evidence" value="ECO:0007669"/>
    <property type="project" value="UniProtKB-KW"/>
</dbReference>
<dbReference type="InterPro" id="IPR050071">
    <property type="entry name" value="Dehydroquinate_synthase"/>
</dbReference>
<evidence type="ECO:0000256" key="4">
    <source>
        <dbReference type="ARBA" id="ARBA00023141"/>
    </source>
</evidence>
<evidence type="ECO:0000313" key="8">
    <source>
        <dbReference type="EMBL" id="QQL44799.1"/>
    </source>
</evidence>
<reference evidence="8 9" key="1">
    <citation type="submission" date="2020-12" db="EMBL/GenBank/DDBJ databases">
        <title>Sulforoseuscoccus oceanibium gen. nov., sp. nov., a representative of the phylum Verrucomicrobia with special cytoplasmic membrane, and proposal of Sulforoseuscoccusaceae fam. nov.</title>
        <authorList>
            <person name="Xi F."/>
        </authorList>
    </citation>
    <scope>NUCLEOTIDE SEQUENCE [LARGE SCALE GENOMIC DNA]</scope>
    <source>
        <strain evidence="8 9">T37</strain>
    </source>
</reference>
<protein>
    <submittedName>
        <fullName evidence="8">3-dehydroquinate synthase</fullName>
        <ecNumber evidence="8">4.2.3.4</ecNumber>
    </submittedName>
</protein>
<dbReference type="RefSeq" id="WP_164365261.1">
    <property type="nucleotide sequence ID" value="NZ_CP066776.1"/>
</dbReference>
<dbReference type="Gene3D" id="3.40.50.1970">
    <property type="match status" value="1"/>
</dbReference>
<evidence type="ECO:0000313" key="9">
    <source>
        <dbReference type="Proteomes" id="UP000475117"/>
    </source>
</evidence>
<sequence>MLEYSIPVTFRHRAFFTRDAFCADNGTLIDAIDSDNLCEKRILCLVEESVALDHPYLTAQAGVLLDNIAKEATVVTLPGGELAKNSMQLVDEVHQLVDRHHIDRHSFIVCVGGGAFLDAVGFGAATAHRGIRLIRMPSTTLAQCDSGVGVKNGINLFGKKNFNGSFAVPWAVINDFSLLATQPADTRHIGLVEALKVGLIKDAAFVEFIASHVDELNAFEPETVEHVIKESARLHMEHIATGGDPFENGSSRPLDFGHWAAHKLEQMTNFEFSHAEAVAVGLTLDVLYSARVGLLDEAVAQRIIQLVRDLNYPTHHPAMLDRSATSGELTVLAGLTEFREHLGGQLTVCMLTAIGQGIDVHEIDHALMDECIHELNAELIPA</sequence>
<evidence type="ECO:0000259" key="6">
    <source>
        <dbReference type="Pfam" id="PF01761"/>
    </source>
</evidence>
<dbReference type="Gene3D" id="1.20.1090.10">
    <property type="entry name" value="Dehydroquinate synthase-like - alpha domain"/>
    <property type="match status" value="1"/>
</dbReference>
<dbReference type="PANTHER" id="PTHR43622:SF7">
    <property type="entry name" value="3-DEHYDROQUINATE SYNTHASE, CHLOROPLASTIC"/>
    <property type="match status" value="1"/>
</dbReference>
<keyword evidence="5 8" id="KW-0456">Lyase</keyword>
<evidence type="ECO:0000256" key="3">
    <source>
        <dbReference type="ARBA" id="ARBA00023027"/>
    </source>
</evidence>
<organism evidence="8 9">
    <name type="scientific">Sulfuriroseicoccus oceanibius</name>
    <dbReference type="NCBI Taxonomy" id="2707525"/>
    <lineage>
        <taxon>Bacteria</taxon>
        <taxon>Pseudomonadati</taxon>
        <taxon>Verrucomicrobiota</taxon>
        <taxon>Verrucomicrobiia</taxon>
        <taxon>Verrucomicrobiales</taxon>
        <taxon>Verrucomicrobiaceae</taxon>
        <taxon>Sulfuriroseicoccus</taxon>
    </lineage>
</organism>
<proteinExistence type="predicted"/>
<feature type="domain" description="3-dehydroquinate synthase C-terminal" evidence="7">
    <location>
        <begin position="190"/>
        <end position="317"/>
    </location>
</feature>
<dbReference type="EMBL" id="CP066776">
    <property type="protein sequence ID" value="QQL44799.1"/>
    <property type="molecule type" value="Genomic_DNA"/>
</dbReference>
<dbReference type="PANTHER" id="PTHR43622">
    <property type="entry name" value="3-DEHYDROQUINATE SYNTHASE"/>
    <property type="match status" value="1"/>
</dbReference>
<dbReference type="GO" id="GO:0003856">
    <property type="term" value="F:3-dehydroquinate synthase activity"/>
    <property type="evidence" value="ECO:0007669"/>
    <property type="project" value="UniProtKB-EC"/>
</dbReference>
<evidence type="ECO:0000256" key="1">
    <source>
        <dbReference type="ARBA" id="ARBA00001911"/>
    </source>
</evidence>
<dbReference type="KEGG" id="soa:G3M56_013100"/>
<evidence type="ECO:0000256" key="2">
    <source>
        <dbReference type="ARBA" id="ARBA00022605"/>
    </source>
</evidence>
<name>A0A6B3LEE4_9BACT</name>
<dbReference type="Pfam" id="PF24621">
    <property type="entry name" value="DHQS_C"/>
    <property type="match status" value="1"/>
</dbReference>
<dbReference type="GO" id="GO:0009073">
    <property type="term" value="P:aromatic amino acid family biosynthetic process"/>
    <property type="evidence" value="ECO:0007669"/>
    <property type="project" value="UniProtKB-KW"/>
</dbReference>
<dbReference type="Pfam" id="PF01761">
    <property type="entry name" value="DHQ_synthase"/>
    <property type="match status" value="1"/>
</dbReference>
<keyword evidence="4" id="KW-0057">Aromatic amino acid biosynthesis</keyword>
<keyword evidence="3" id="KW-0520">NAD</keyword>
<feature type="domain" description="3-dehydroquinate synthase N-terminal" evidence="6">
    <location>
        <begin position="75"/>
        <end position="185"/>
    </location>
</feature>
<keyword evidence="9" id="KW-1185">Reference proteome</keyword>
<dbReference type="NCBIfam" id="NF004852">
    <property type="entry name" value="PRK06203.1"/>
    <property type="match status" value="1"/>
</dbReference>
<dbReference type="EC" id="4.2.3.4" evidence="8"/>
<gene>
    <name evidence="8" type="ORF">G3M56_013100</name>
</gene>
<evidence type="ECO:0000259" key="7">
    <source>
        <dbReference type="Pfam" id="PF24621"/>
    </source>
</evidence>
<evidence type="ECO:0000256" key="5">
    <source>
        <dbReference type="ARBA" id="ARBA00023239"/>
    </source>
</evidence>
<keyword evidence="2" id="KW-0028">Amino-acid biosynthesis</keyword>
<dbReference type="Proteomes" id="UP000475117">
    <property type="component" value="Chromosome"/>
</dbReference>
<dbReference type="InterPro" id="IPR030960">
    <property type="entry name" value="DHQS/DOIS_N"/>
</dbReference>
<accession>A0A6B3LEE4</accession>